<feature type="non-terminal residue" evidence="1">
    <location>
        <position position="1"/>
    </location>
</feature>
<feature type="non-terminal residue" evidence="1">
    <location>
        <position position="52"/>
    </location>
</feature>
<evidence type="ECO:0000313" key="2">
    <source>
        <dbReference type="Proteomes" id="UP001233999"/>
    </source>
</evidence>
<protein>
    <submittedName>
        <fullName evidence="1">Uncharacterized protein</fullName>
    </submittedName>
</protein>
<accession>A0AAD7ZSR7</accession>
<name>A0AAD7ZSR7_DIPPU</name>
<keyword evidence="2" id="KW-1185">Reference proteome</keyword>
<dbReference type="AlphaFoldDB" id="A0AAD7ZSR7"/>
<evidence type="ECO:0000313" key="1">
    <source>
        <dbReference type="EMBL" id="KAJ9585952.1"/>
    </source>
</evidence>
<dbReference type="Proteomes" id="UP001233999">
    <property type="component" value="Unassembled WGS sequence"/>
</dbReference>
<sequence>LTFFYLMLPETISSKIQCTSAHKRADHEYEKVKVVVKSDPTRGLMEPLMQKE</sequence>
<comment type="caution">
    <text evidence="1">The sequence shown here is derived from an EMBL/GenBank/DDBJ whole genome shotgun (WGS) entry which is preliminary data.</text>
</comment>
<organism evidence="1 2">
    <name type="scientific">Diploptera punctata</name>
    <name type="common">Pacific beetle cockroach</name>
    <dbReference type="NCBI Taxonomy" id="6984"/>
    <lineage>
        <taxon>Eukaryota</taxon>
        <taxon>Metazoa</taxon>
        <taxon>Ecdysozoa</taxon>
        <taxon>Arthropoda</taxon>
        <taxon>Hexapoda</taxon>
        <taxon>Insecta</taxon>
        <taxon>Pterygota</taxon>
        <taxon>Neoptera</taxon>
        <taxon>Polyneoptera</taxon>
        <taxon>Dictyoptera</taxon>
        <taxon>Blattodea</taxon>
        <taxon>Blaberoidea</taxon>
        <taxon>Blaberidae</taxon>
        <taxon>Diplopterinae</taxon>
        <taxon>Diploptera</taxon>
    </lineage>
</organism>
<proteinExistence type="predicted"/>
<gene>
    <name evidence="1" type="ORF">L9F63_020409</name>
</gene>
<reference evidence="1" key="2">
    <citation type="submission" date="2023-05" db="EMBL/GenBank/DDBJ databases">
        <authorList>
            <person name="Fouks B."/>
        </authorList>
    </citation>
    <scope>NUCLEOTIDE SEQUENCE</scope>
    <source>
        <strain evidence="1">Stay&amp;Tobe</strain>
        <tissue evidence="1">Testes</tissue>
    </source>
</reference>
<dbReference type="EMBL" id="JASPKZ010007231">
    <property type="protein sequence ID" value="KAJ9585952.1"/>
    <property type="molecule type" value="Genomic_DNA"/>
</dbReference>
<reference evidence="1" key="1">
    <citation type="journal article" date="2023" name="IScience">
        <title>Live-bearing cockroach genome reveals convergent evolutionary mechanisms linked to viviparity in insects and beyond.</title>
        <authorList>
            <person name="Fouks B."/>
            <person name="Harrison M.C."/>
            <person name="Mikhailova A.A."/>
            <person name="Marchal E."/>
            <person name="English S."/>
            <person name="Carruthers M."/>
            <person name="Jennings E.C."/>
            <person name="Chiamaka E.L."/>
            <person name="Frigard R.A."/>
            <person name="Pippel M."/>
            <person name="Attardo G.M."/>
            <person name="Benoit J.B."/>
            <person name="Bornberg-Bauer E."/>
            <person name="Tobe S.S."/>
        </authorList>
    </citation>
    <scope>NUCLEOTIDE SEQUENCE</scope>
    <source>
        <strain evidence="1">Stay&amp;Tobe</strain>
    </source>
</reference>